<dbReference type="Gene3D" id="2.120.10.10">
    <property type="match status" value="1"/>
</dbReference>
<keyword evidence="3" id="KW-1185">Reference proteome</keyword>
<dbReference type="Pfam" id="PF15892">
    <property type="entry name" value="BNR_4"/>
    <property type="match status" value="1"/>
</dbReference>
<name>A0A517SWL3_9BACT</name>
<feature type="signal peptide" evidence="1">
    <location>
        <begin position="1"/>
        <end position="24"/>
    </location>
</feature>
<accession>A0A517SWL3</accession>
<dbReference type="Proteomes" id="UP000315003">
    <property type="component" value="Chromosome"/>
</dbReference>
<organism evidence="2 3">
    <name type="scientific">Stieleria bergensis</name>
    <dbReference type="NCBI Taxonomy" id="2528025"/>
    <lineage>
        <taxon>Bacteria</taxon>
        <taxon>Pseudomonadati</taxon>
        <taxon>Planctomycetota</taxon>
        <taxon>Planctomycetia</taxon>
        <taxon>Pirellulales</taxon>
        <taxon>Pirellulaceae</taxon>
        <taxon>Stieleria</taxon>
    </lineage>
</organism>
<gene>
    <name evidence="2" type="ORF">SV7mr_30470</name>
</gene>
<feature type="chain" id="PRO_5021775636" description="BNR/Asp-box repeat protein" evidence="1">
    <location>
        <begin position="25"/>
        <end position="471"/>
    </location>
</feature>
<reference evidence="2 3" key="1">
    <citation type="submission" date="2019-02" db="EMBL/GenBank/DDBJ databases">
        <title>Deep-cultivation of Planctomycetes and their phenomic and genomic characterization uncovers novel biology.</title>
        <authorList>
            <person name="Wiegand S."/>
            <person name="Jogler M."/>
            <person name="Boedeker C."/>
            <person name="Pinto D."/>
            <person name="Vollmers J."/>
            <person name="Rivas-Marin E."/>
            <person name="Kohn T."/>
            <person name="Peeters S.H."/>
            <person name="Heuer A."/>
            <person name="Rast P."/>
            <person name="Oberbeckmann S."/>
            <person name="Bunk B."/>
            <person name="Jeske O."/>
            <person name="Meyerdierks A."/>
            <person name="Storesund J.E."/>
            <person name="Kallscheuer N."/>
            <person name="Luecker S."/>
            <person name="Lage O.M."/>
            <person name="Pohl T."/>
            <person name="Merkel B.J."/>
            <person name="Hornburger P."/>
            <person name="Mueller R.-W."/>
            <person name="Bruemmer F."/>
            <person name="Labrenz M."/>
            <person name="Spormann A.M."/>
            <person name="Op den Camp H."/>
            <person name="Overmann J."/>
            <person name="Amann R."/>
            <person name="Jetten M.S.M."/>
            <person name="Mascher T."/>
            <person name="Medema M.H."/>
            <person name="Devos D.P."/>
            <person name="Kaster A.-K."/>
            <person name="Ovreas L."/>
            <person name="Rohde M."/>
            <person name="Galperin M.Y."/>
            <person name="Jogler C."/>
        </authorList>
    </citation>
    <scope>NUCLEOTIDE SEQUENCE [LARGE SCALE GENOMIC DNA]</scope>
    <source>
        <strain evidence="2 3">SV_7m_r</strain>
    </source>
</reference>
<sequence length="471" mass="52696" precursor="true">MPQSRRIQAILVTLLLFLTLPLAAQPVEYFTDNGYGNPVATMQHPSGEFINGSTYLAYQGPHEDPYVVAYHHDSKSWAGPFKAGINVMGQEQDAQDSHDKVDNHGKPAMIIDAKGYIHLAFGGHGGSRGLGLGNNNQGAAGRGKQTHVVSKKPYDITEWEALDNISPFGTYSQFIKMDNGDIYLFFRHGSHQSDWVYQRSTDHGRTFADPLSVLKSKPQPQDPDTMDAWYAWFEKGLGDTITASYVYHPCNKRGRHSKDRHNTYYMQMNTADATWTNAPGQTLAMPILKEYADENTLMFDTHGGRANHGTCRVDENGAPHVFFRHDDGHVRYYRWLGDKWQQPVTVLPGNKSQDGDMIVHSPMHISLLLRYKNTAGSHVGYFNSTDGGLTWQKAPSLLSAKNIAYNPISSIVRNAHPNARVMLSSNAYGQVHQYRNMVLLGDQGPVTRPKQEASNLGNRLKLLRQERAKGK</sequence>
<dbReference type="CDD" id="cd15482">
    <property type="entry name" value="Sialidase_non-viral"/>
    <property type="match status" value="1"/>
</dbReference>
<keyword evidence="1" id="KW-0732">Signal</keyword>
<dbReference type="SUPFAM" id="SSF110296">
    <property type="entry name" value="Oligoxyloglucan reducing end-specific cellobiohydrolase"/>
    <property type="match status" value="1"/>
</dbReference>
<dbReference type="RefSeq" id="WP_145273320.1">
    <property type="nucleotide sequence ID" value="NZ_CP036272.1"/>
</dbReference>
<protein>
    <recommendedName>
        <fullName evidence="4">BNR/Asp-box repeat protein</fullName>
    </recommendedName>
</protein>
<dbReference type="EMBL" id="CP036272">
    <property type="protein sequence ID" value="QDT60524.1"/>
    <property type="molecule type" value="Genomic_DNA"/>
</dbReference>
<evidence type="ECO:0008006" key="4">
    <source>
        <dbReference type="Google" id="ProtNLM"/>
    </source>
</evidence>
<evidence type="ECO:0000313" key="3">
    <source>
        <dbReference type="Proteomes" id="UP000315003"/>
    </source>
</evidence>
<dbReference type="OrthoDB" id="248306at2"/>
<evidence type="ECO:0000313" key="2">
    <source>
        <dbReference type="EMBL" id="QDT60524.1"/>
    </source>
</evidence>
<evidence type="ECO:0000256" key="1">
    <source>
        <dbReference type="SAM" id="SignalP"/>
    </source>
</evidence>
<proteinExistence type="predicted"/>
<dbReference type="AlphaFoldDB" id="A0A517SWL3"/>